<keyword evidence="1" id="KW-0732">Signal</keyword>
<reference evidence="2" key="1">
    <citation type="journal article" date="2008" name="Nature">
        <title>The amphioxus genome and the evolution of the chordate karyotype.</title>
        <authorList>
            <consortium name="US DOE Joint Genome Institute (JGI-PGF)"/>
            <person name="Putnam N.H."/>
            <person name="Butts T."/>
            <person name="Ferrier D.E.K."/>
            <person name="Furlong R.F."/>
            <person name="Hellsten U."/>
            <person name="Kawashima T."/>
            <person name="Robinson-Rechavi M."/>
            <person name="Shoguchi E."/>
            <person name="Terry A."/>
            <person name="Yu J.-K."/>
            <person name="Benito-Gutierrez E.L."/>
            <person name="Dubchak I."/>
            <person name="Garcia-Fernandez J."/>
            <person name="Gibson-Brown J.J."/>
            <person name="Grigoriev I.V."/>
            <person name="Horton A.C."/>
            <person name="de Jong P.J."/>
            <person name="Jurka J."/>
            <person name="Kapitonov V.V."/>
            <person name="Kohara Y."/>
            <person name="Kuroki Y."/>
            <person name="Lindquist E."/>
            <person name="Lucas S."/>
            <person name="Osoegawa K."/>
            <person name="Pennacchio L.A."/>
            <person name="Salamov A.A."/>
            <person name="Satou Y."/>
            <person name="Sauka-Spengler T."/>
            <person name="Schmutz J."/>
            <person name="Shin-I T."/>
            <person name="Toyoda A."/>
            <person name="Bronner-Fraser M."/>
            <person name="Fujiyama A."/>
            <person name="Holland L.Z."/>
            <person name="Holland P.W.H."/>
            <person name="Satoh N."/>
            <person name="Rokhsar D.S."/>
        </authorList>
    </citation>
    <scope>NUCLEOTIDE SEQUENCE [LARGE SCALE GENOMIC DNA]</scope>
    <source>
        <strain evidence="2">S238N-H82</strain>
        <tissue evidence="2">Testes</tissue>
    </source>
</reference>
<protein>
    <recommendedName>
        <fullName evidence="3">Selenoprotein F/M domain-containing protein</fullName>
    </recommendedName>
</protein>
<organism>
    <name type="scientific">Branchiostoma floridae</name>
    <name type="common">Florida lancelet</name>
    <name type="synonym">Amphioxus</name>
    <dbReference type="NCBI Taxonomy" id="7739"/>
    <lineage>
        <taxon>Eukaryota</taxon>
        <taxon>Metazoa</taxon>
        <taxon>Chordata</taxon>
        <taxon>Cephalochordata</taxon>
        <taxon>Leptocardii</taxon>
        <taxon>Amphioxiformes</taxon>
        <taxon>Branchiostomatidae</taxon>
        <taxon>Branchiostoma</taxon>
    </lineage>
</organism>
<name>C3Z608_BRAFL</name>
<dbReference type="AlphaFoldDB" id="C3Z608"/>
<feature type="chain" id="PRO_5002936448" description="Selenoprotein F/M domain-containing protein" evidence="1">
    <location>
        <begin position="22"/>
        <end position="109"/>
    </location>
</feature>
<evidence type="ECO:0000256" key="1">
    <source>
        <dbReference type="SAM" id="SignalP"/>
    </source>
</evidence>
<gene>
    <name evidence="2" type="ORF">BRAFLDRAFT_65988</name>
</gene>
<evidence type="ECO:0008006" key="3">
    <source>
        <dbReference type="Google" id="ProtNLM"/>
    </source>
</evidence>
<accession>C3Z608</accession>
<dbReference type="EMBL" id="GG666583">
    <property type="protein sequence ID" value="EEN52271.1"/>
    <property type="molecule type" value="Genomic_DNA"/>
</dbReference>
<dbReference type="InParanoid" id="C3Z608"/>
<evidence type="ECO:0000313" key="2">
    <source>
        <dbReference type="EMBL" id="EEN52271.1"/>
    </source>
</evidence>
<sequence length="109" mass="12447">MDLWQTLTWLFHVLLILPVSAFDDNNPDDVNNKDVNNPDLKKGDVRRPKYDHAVCMELGFSSALLCSTCEKLQLFGLSLLFQDCRLCCQEEDKMVSSGSFRAVLQLCFQ</sequence>
<proteinExistence type="predicted"/>
<feature type="signal peptide" evidence="1">
    <location>
        <begin position="1"/>
        <end position="21"/>
    </location>
</feature>